<dbReference type="AlphaFoldDB" id="A0AAU7X5L2"/>
<accession>A0AAU7X5L2</accession>
<protein>
    <submittedName>
        <fullName evidence="1">DUF465 domain-containing protein</fullName>
    </submittedName>
</protein>
<reference evidence="1" key="1">
    <citation type="submission" date="2024-06" db="EMBL/GenBank/DDBJ databases">
        <title>Methylostella associata gen. nov., sp. nov., a novel Ancalomicrobiaceae-affiliated facultatively methylotrophic bacteria that feed on methanotrophs of the genus Methylococcus.</title>
        <authorList>
            <person name="Saltykova V."/>
            <person name="Danilova O.V."/>
            <person name="Oshkin I.Y."/>
            <person name="Belova S.E."/>
            <person name="Pimenov N.V."/>
            <person name="Dedysh S.N."/>
        </authorList>
    </citation>
    <scope>NUCLEOTIDE SEQUENCE</scope>
    <source>
        <strain evidence="1">S20</strain>
    </source>
</reference>
<organism evidence="1">
    <name type="scientific">Methyloraptor flagellatus</name>
    <dbReference type="NCBI Taxonomy" id="3162530"/>
    <lineage>
        <taxon>Bacteria</taxon>
        <taxon>Pseudomonadati</taxon>
        <taxon>Pseudomonadota</taxon>
        <taxon>Alphaproteobacteria</taxon>
        <taxon>Hyphomicrobiales</taxon>
        <taxon>Ancalomicrobiaceae</taxon>
        <taxon>Methyloraptor</taxon>
    </lineage>
</organism>
<dbReference type="Pfam" id="PF04325">
    <property type="entry name" value="DUF465"/>
    <property type="match status" value="1"/>
</dbReference>
<sequence length="84" mass="9650">MSHTPHELVAELPEYAERIHSLKSTNQHFARLAESYHEVNREIHRIASEIEHASDEHVEALKKQRLLLLDQCRAVLAETENTGA</sequence>
<gene>
    <name evidence="1" type="ORF">ABS361_12215</name>
</gene>
<dbReference type="Gene3D" id="6.10.280.50">
    <property type="match status" value="1"/>
</dbReference>
<name>A0AAU7X5L2_9HYPH</name>
<dbReference type="RefSeq" id="WP_407047981.1">
    <property type="nucleotide sequence ID" value="NZ_CP158568.1"/>
</dbReference>
<dbReference type="InterPro" id="IPR007420">
    <property type="entry name" value="DUF465"/>
</dbReference>
<dbReference type="KEGG" id="mflg:ABS361_12215"/>
<proteinExistence type="predicted"/>
<dbReference type="EMBL" id="CP158568">
    <property type="protein sequence ID" value="XBY42880.1"/>
    <property type="molecule type" value="Genomic_DNA"/>
</dbReference>
<dbReference type="InterPro" id="IPR038444">
    <property type="entry name" value="DUF465_sf"/>
</dbReference>
<evidence type="ECO:0000313" key="1">
    <source>
        <dbReference type="EMBL" id="XBY42880.1"/>
    </source>
</evidence>